<evidence type="ECO:0000313" key="3">
    <source>
        <dbReference type="EMBL" id="GMA25151.1"/>
    </source>
</evidence>
<feature type="chain" id="PRO_5047087148" description="Sporulation stage II protein D amidase enhancer LytB N-terminal domain-containing protein" evidence="1">
    <location>
        <begin position="40"/>
        <end position="629"/>
    </location>
</feature>
<dbReference type="EMBL" id="BSUK01000001">
    <property type="protein sequence ID" value="GMA25151.1"/>
    <property type="molecule type" value="Genomic_DNA"/>
</dbReference>
<proteinExistence type="predicted"/>
<reference evidence="4" key="1">
    <citation type="journal article" date="2019" name="Int. J. Syst. Evol. Microbiol.">
        <title>The Global Catalogue of Microorganisms (GCM) 10K type strain sequencing project: providing services to taxonomists for standard genome sequencing and annotation.</title>
        <authorList>
            <consortium name="The Broad Institute Genomics Platform"/>
            <consortium name="The Broad Institute Genome Sequencing Center for Infectious Disease"/>
            <person name="Wu L."/>
            <person name="Ma J."/>
        </authorList>
    </citation>
    <scope>NUCLEOTIDE SEQUENCE [LARGE SCALE GENOMIC DNA]</scope>
    <source>
        <strain evidence="4">NBRC 106348</strain>
    </source>
</reference>
<comment type="caution">
    <text evidence="3">The sequence shown here is derived from an EMBL/GenBank/DDBJ whole genome shotgun (WGS) entry which is preliminary data.</text>
</comment>
<dbReference type="Proteomes" id="UP001157091">
    <property type="component" value="Unassembled WGS sequence"/>
</dbReference>
<accession>A0ABQ6I333</accession>
<organism evidence="3 4">
    <name type="scientific">Luteimicrobium album</name>
    <dbReference type="NCBI Taxonomy" id="1054550"/>
    <lineage>
        <taxon>Bacteria</taxon>
        <taxon>Bacillati</taxon>
        <taxon>Actinomycetota</taxon>
        <taxon>Actinomycetes</taxon>
        <taxon>Micrococcales</taxon>
        <taxon>Luteimicrobium</taxon>
    </lineage>
</organism>
<evidence type="ECO:0000259" key="2">
    <source>
        <dbReference type="Pfam" id="PF08486"/>
    </source>
</evidence>
<gene>
    <name evidence="3" type="ORF">GCM10025864_29100</name>
</gene>
<keyword evidence="1" id="KW-0732">Signal</keyword>
<protein>
    <recommendedName>
        <fullName evidence="2">Sporulation stage II protein D amidase enhancer LytB N-terminal domain-containing protein</fullName>
    </recommendedName>
</protein>
<dbReference type="InterPro" id="IPR013693">
    <property type="entry name" value="SpoIID/LytB_N"/>
</dbReference>
<evidence type="ECO:0000256" key="1">
    <source>
        <dbReference type="SAM" id="SignalP"/>
    </source>
</evidence>
<dbReference type="Pfam" id="PF08486">
    <property type="entry name" value="SpoIID"/>
    <property type="match status" value="1"/>
</dbReference>
<evidence type="ECO:0000313" key="4">
    <source>
        <dbReference type="Proteomes" id="UP001157091"/>
    </source>
</evidence>
<feature type="domain" description="Sporulation stage II protein D amidase enhancer LytB N-terminal" evidence="2">
    <location>
        <begin position="420"/>
        <end position="491"/>
    </location>
</feature>
<sequence>MPVTSTSGARAKLLGTLASVLTALAVVVGSVGLAAPAQAATTHVTLAGHSTAWSDQKTTLTATWKLGSKAHKGKVTLQRKSGKTWKKVATKTTTSKGVAKFSVKPASTTTYRLLTSGKKASKAKKLTVKKAYTLTTTAGSTIMAGTGKTFSLTYHHHGKAASGTALVERHSGSTWVKVTSVKISKGHGKVTLKPTATTTYRFRVSGKVTSASHKVTVKAPSTFSITGSGSGHGVGLSQYGAYEMALEGKSAAQILQYYYPKTEVGTTTNPARRIQVQVFGHGSDTASTTTVRISAGNFQILGDAEDLDPTTVASTTPVTLTVANGKVTARAGAASVTASTIRIQWSGTTFLPSSVPAYATVAGAQGTYRNGELIVTAIDGQPNVVNDVLLNTEYLYGIDEMLSVWGTATRTTDGATHSGLAALEAQAIASRNYALLPALKAPMASCNCHVYDDTRSQNYTGWKKQNGSGGATWVKAVNATTTATTDDVVTYTDPDTHVTSYAETVYSAAPGYPTSSTGGTANNKDAFGTPAIPYLQHVTDPYTKEYPHLPASVAHWTDSISQATAKKVFGLSSVRSIAVTSRYSSGQVETLTATADNGTTKKALTKTSEQWRTTLGLPAAWVTSFTPRK</sequence>
<feature type="signal peptide" evidence="1">
    <location>
        <begin position="1"/>
        <end position="39"/>
    </location>
</feature>
<keyword evidence="4" id="KW-1185">Reference proteome</keyword>
<name>A0ABQ6I333_9MICO</name>